<evidence type="ECO:0000313" key="5">
    <source>
        <dbReference type="Proteomes" id="UP000634455"/>
    </source>
</evidence>
<dbReference type="Proteomes" id="UP000634455">
    <property type="component" value="Unassembled WGS sequence"/>
</dbReference>
<evidence type="ECO:0000259" key="2">
    <source>
        <dbReference type="Pfam" id="PF00156"/>
    </source>
</evidence>
<organism evidence="4 5">
    <name type="scientific">Paramylibacter ulvae</name>
    <dbReference type="NCBI Taxonomy" id="1651968"/>
    <lineage>
        <taxon>Bacteria</taxon>
        <taxon>Pseudomonadati</taxon>
        <taxon>Pseudomonadota</taxon>
        <taxon>Alphaproteobacteria</taxon>
        <taxon>Rhodobacterales</taxon>
        <taxon>Paracoccaceae</taxon>
        <taxon>Paramylibacter</taxon>
    </lineage>
</organism>
<feature type="domain" description="Double zinc ribbon" evidence="3">
    <location>
        <begin position="10"/>
        <end position="68"/>
    </location>
</feature>
<gene>
    <name evidence="4" type="primary">comF</name>
    <name evidence="4" type="ORF">GCM10008927_11270</name>
</gene>
<protein>
    <submittedName>
        <fullName evidence="4">Amidophosphoribosyltransferase</fullName>
    </submittedName>
</protein>
<comment type="similarity">
    <text evidence="1">Belongs to the ComF/GntX family.</text>
</comment>
<dbReference type="InterPro" id="IPR044005">
    <property type="entry name" value="DZR_2"/>
</dbReference>
<proteinExistence type="inferred from homology"/>
<evidence type="ECO:0000259" key="3">
    <source>
        <dbReference type="Pfam" id="PF18912"/>
    </source>
</evidence>
<dbReference type="Pfam" id="PF00156">
    <property type="entry name" value="Pribosyltran"/>
    <property type="match status" value="1"/>
</dbReference>
<reference evidence="5" key="1">
    <citation type="journal article" date="2019" name="Int. J. Syst. Evol. Microbiol.">
        <title>The Global Catalogue of Microorganisms (GCM) 10K type strain sequencing project: providing services to taxonomists for standard genome sequencing and annotation.</title>
        <authorList>
            <consortium name="The Broad Institute Genomics Platform"/>
            <consortium name="The Broad Institute Genome Sequencing Center for Infectious Disease"/>
            <person name="Wu L."/>
            <person name="Ma J."/>
        </authorList>
    </citation>
    <scope>NUCLEOTIDE SEQUENCE [LARGE SCALE GENOMIC DNA]</scope>
    <source>
        <strain evidence="5">KCTC 32465</strain>
    </source>
</reference>
<dbReference type="SUPFAM" id="SSF53271">
    <property type="entry name" value="PRTase-like"/>
    <property type="match status" value="1"/>
</dbReference>
<evidence type="ECO:0000313" key="4">
    <source>
        <dbReference type="EMBL" id="GHA48070.1"/>
    </source>
</evidence>
<evidence type="ECO:0000256" key="1">
    <source>
        <dbReference type="ARBA" id="ARBA00008007"/>
    </source>
</evidence>
<dbReference type="CDD" id="cd06223">
    <property type="entry name" value="PRTases_typeI"/>
    <property type="match status" value="1"/>
</dbReference>
<accession>A0ABQ3CY70</accession>
<name>A0ABQ3CY70_9RHOB</name>
<dbReference type="InterPro" id="IPR000836">
    <property type="entry name" value="PRTase_dom"/>
</dbReference>
<comment type="caution">
    <text evidence="4">The sequence shown here is derived from an EMBL/GenBank/DDBJ whole genome shotgun (WGS) entry which is preliminary data.</text>
</comment>
<dbReference type="PANTHER" id="PTHR47505">
    <property type="entry name" value="DNA UTILIZATION PROTEIN YHGH"/>
    <property type="match status" value="1"/>
</dbReference>
<dbReference type="Pfam" id="PF18912">
    <property type="entry name" value="DZR_2"/>
    <property type="match status" value="1"/>
</dbReference>
<dbReference type="InterPro" id="IPR051910">
    <property type="entry name" value="ComF/GntX_DNA_util-trans"/>
</dbReference>
<feature type="domain" description="Phosphoribosyltransferase" evidence="2">
    <location>
        <begin position="143"/>
        <end position="239"/>
    </location>
</feature>
<dbReference type="Gene3D" id="3.40.50.2020">
    <property type="match status" value="1"/>
</dbReference>
<keyword evidence="5" id="KW-1185">Reference proteome</keyword>
<dbReference type="EMBL" id="BMZF01000002">
    <property type="protein sequence ID" value="GHA48070.1"/>
    <property type="molecule type" value="Genomic_DNA"/>
</dbReference>
<sequence length="243" mass="26477">MFANLFNGLIRAAYPPLCVSCGAETEAEQGLCANCWGDTYFIDGAICDSCGTPLIGEDMGDVLICDTCTHSPPPWIQGRASVVYDGGGRRIVLALKHGDRLDVVIPLGEWMIKSGAELLRKTDIIIPVPLHRSRLFSRKYNQSSALANQIAKRTNIQTVPDLLIRNKKTKMQKGMSRVERIENQSGAIEMNPRFTELIGDKNVLIIDDVMTTGATMSVCADTCISAGAATVNTLVFARVARDE</sequence>
<dbReference type="InterPro" id="IPR029057">
    <property type="entry name" value="PRTase-like"/>
</dbReference>
<dbReference type="PANTHER" id="PTHR47505:SF1">
    <property type="entry name" value="DNA UTILIZATION PROTEIN YHGH"/>
    <property type="match status" value="1"/>
</dbReference>